<gene>
    <name evidence="1" type="ORF">SAMN05428963_11392</name>
</gene>
<name>A0A1T4SSW4_9HYPH</name>
<dbReference type="STRING" id="1365950.SAMN05428963_11392"/>
<accession>A0A1T4SSW4</accession>
<dbReference type="RefSeq" id="WP_078709587.1">
    <property type="nucleotide sequence ID" value="NZ_FUXL01000013.1"/>
</dbReference>
<evidence type="ECO:0000313" key="2">
    <source>
        <dbReference type="Proteomes" id="UP000190135"/>
    </source>
</evidence>
<dbReference type="Proteomes" id="UP000190135">
    <property type="component" value="Unassembled WGS sequence"/>
</dbReference>
<reference evidence="1 2" key="1">
    <citation type="submission" date="2017-02" db="EMBL/GenBank/DDBJ databases">
        <authorList>
            <person name="Peterson S.W."/>
        </authorList>
    </citation>
    <scope>NUCLEOTIDE SEQUENCE [LARGE SCALE GENOMIC DNA]</scope>
    <source>
        <strain evidence="1 2">USBA 369</strain>
    </source>
</reference>
<dbReference type="AlphaFoldDB" id="A0A1T4SSW4"/>
<evidence type="ECO:0000313" key="1">
    <source>
        <dbReference type="EMBL" id="SKA30968.1"/>
    </source>
</evidence>
<proteinExistence type="predicted"/>
<keyword evidence="2" id="KW-1185">Reference proteome</keyword>
<dbReference type="EMBL" id="FUXL01000013">
    <property type="protein sequence ID" value="SKA30968.1"/>
    <property type="molecule type" value="Genomic_DNA"/>
</dbReference>
<protein>
    <submittedName>
        <fullName evidence="1">Uncharacterized protein</fullName>
    </submittedName>
</protein>
<sequence>MSETFKSLKPWIVGNATLGGGANTTVALPIPGAFFALCWFTAPVPADADIDLTIPTASGDTSGPYITLRHEKTGFILYNTVKNYTMPIKYIIFHNRAD</sequence>
<organism evidence="1 2">
    <name type="scientific">Consotaella salsifontis</name>
    <dbReference type="NCBI Taxonomy" id="1365950"/>
    <lineage>
        <taxon>Bacteria</taxon>
        <taxon>Pseudomonadati</taxon>
        <taxon>Pseudomonadota</taxon>
        <taxon>Alphaproteobacteria</taxon>
        <taxon>Hyphomicrobiales</taxon>
        <taxon>Aurantimonadaceae</taxon>
        <taxon>Consotaella</taxon>
    </lineage>
</organism>